<evidence type="ECO:0000313" key="1">
    <source>
        <dbReference type="EMBL" id="SFV63932.1"/>
    </source>
</evidence>
<proteinExistence type="predicted"/>
<dbReference type="AlphaFoldDB" id="A0A1W1CDZ5"/>
<organism evidence="1">
    <name type="scientific">hydrothermal vent metagenome</name>
    <dbReference type="NCBI Taxonomy" id="652676"/>
    <lineage>
        <taxon>unclassified sequences</taxon>
        <taxon>metagenomes</taxon>
        <taxon>ecological metagenomes</taxon>
    </lineage>
</organism>
<gene>
    <name evidence="1" type="ORF">MNB_SM-5-562</name>
</gene>
<protein>
    <recommendedName>
        <fullName evidence="2">Acyl-CoA acyltransferase</fullName>
    </recommendedName>
</protein>
<dbReference type="Gene3D" id="3.40.630.30">
    <property type="match status" value="1"/>
</dbReference>
<dbReference type="InterPro" id="IPR016181">
    <property type="entry name" value="Acyl_CoA_acyltransferase"/>
</dbReference>
<accession>A0A1W1CDZ5</accession>
<dbReference type="SUPFAM" id="SSF55729">
    <property type="entry name" value="Acyl-CoA N-acyltransferases (Nat)"/>
    <property type="match status" value="1"/>
</dbReference>
<reference evidence="1" key="1">
    <citation type="submission" date="2016-10" db="EMBL/GenBank/DDBJ databases">
        <authorList>
            <person name="de Groot N.N."/>
        </authorList>
    </citation>
    <scope>NUCLEOTIDE SEQUENCE</scope>
</reference>
<name>A0A1W1CDZ5_9ZZZZ</name>
<evidence type="ECO:0008006" key="2">
    <source>
        <dbReference type="Google" id="ProtNLM"/>
    </source>
</evidence>
<dbReference type="EMBL" id="FPHH01000077">
    <property type="protein sequence ID" value="SFV63932.1"/>
    <property type="molecule type" value="Genomic_DNA"/>
</dbReference>
<sequence length="207" mass="23525">MSITIRQAKLEDASFLAEMILQSSRAGKKSGLFDLLFPDADDIKILDNLAKLVVAKRETSCSYKNFLIAEIDEKRVGTLCSYEFRKASKENFIQALNEIGSIQDFTAILDIFYSCSFEQNKNTLMFDFMEEVAGFLDVGVLKALMQKSLLNARLKGYRVAHTIIEIGSLETELFYTKLGFKKIAEMRCESYQERFGRAGLMLLALEF</sequence>